<sequence>MTHATAIQTNKLIGNRRRPAPPSQAKVAAMVDSIRTLGRIVEPLVVRPVAGGLYEIVQGETRWMAAKQLNIEIIPVQVIPFDDHESSIVSVIGNLNREAIQPSEVVTWLESAVSEFGVNAAEIVMEMLPALREIAASHPEQKDRINAILLSCGVEQDEGNTDEA</sequence>
<dbReference type="Proteomes" id="UP000194857">
    <property type="component" value="Unassembled WGS sequence"/>
</dbReference>
<evidence type="ECO:0000313" key="3">
    <source>
        <dbReference type="EMBL" id="OTI63150.1"/>
    </source>
</evidence>
<dbReference type="InterPro" id="IPR050336">
    <property type="entry name" value="Chromosome_partition/occlusion"/>
</dbReference>
<dbReference type="GO" id="GO:0007059">
    <property type="term" value="P:chromosome segregation"/>
    <property type="evidence" value="ECO:0007669"/>
    <property type="project" value="TreeGrafter"/>
</dbReference>
<dbReference type="SUPFAM" id="SSF110849">
    <property type="entry name" value="ParB/Sulfiredoxin"/>
    <property type="match status" value="1"/>
</dbReference>
<feature type="domain" description="ParB-like N-terminal" evidence="2">
    <location>
        <begin position="5"/>
        <end position="95"/>
    </location>
</feature>
<proteinExistence type="predicted"/>
<dbReference type="Gene3D" id="3.90.1530.10">
    <property type="entry name" value="Conserved hypothetical protein from pyrococcus furiosus pfu- 392566-001, ParB domain"/>
    <property type="match status" value="1"/>
</dbReference>
<dbReference type="AlphaFoldDB" id="A0A241XRU9"/>
<feature type="region of interest" description="Disordered" evidence="1">
    <location>
        <begin position="1"/>
        <end position="21"/>
    </location>
</feature>
<gene>
    <name evidence="3" type="ORF">CAZ10_09965</name>
</gene>
<dbReference type="Pfam" id="PF02195">
    <property type="entry name" value="ParB_N"/>
    <property type="match status" value="1"/>
</dbReference>
<dbReference type="InterPro" id="IPR003115">
    <property type="entry name" value="ParB_N"/>
</dbReference>
<name>A0A241XRU9_PSEAI</name>
<dbReference type="SMART" id="SM00470">
    <property type="entry name" value="ParB"/>
    <property type="match status" value="1"/>
</dbReference>
<organism evidence="3 4">
    <name type="scientific">Pseudomonas aeruginosa</name>
    <dbReference type="NCBI Taxonomy" id="287"/>
    <lineage>
        <taxon>Bacteria</taxon>
        <taxon>Pseudomonadati</taxon>
        <taxon>Pseudomonadota</taxon>
        <taxon>Gammaproteobacteria</taxon>
        <taxon>Pseudomonadales</taxon>
        <taxon>Pseudomonadaceae</taxon>
        <taxon>Pseudomonas</taxon>
    </lineage>
</organism>
<accession>A0A241XRU9</accession>
<dbReference type="GO" id="GO:0005694">
    <property type="term" value="C:chromosome"/>
    <property type="evidence" value="ECO:0007669"/>
    <property type="project" value="TreeGrafter"/>
</dbReference>
<dbReference type="EMBL" id="NFFZ01000004">
    <property type="protein sequence ID" value="OTI63150.1"/>
    <property type="molecule type" value="Genomic_DNA"/>
</dbReference>
<dbReference type="RefSeq" id="WP_083196142.1">
    <property type="nucleotide sequence ID" value="NZ_NFFZ01000004.1"/>
</dbReference>
<evidence type="ECO:0000313" key="4">
    <source>
        <dbReference type="Proteomes" id="UP000194857"/>
    </source>
</evidence>
<dbReference type="InterPro" id="IPR036086">
    <property type="entry name" value="ParB/Sulfiredoxin_sf"/>
</dbReference>
<feature type="compositionally biased region" description="Polar residues" evidence="1">
    <location>
        <begin position="1"/>
        <end position="12"/>
    </location>
</feature>
<dbReference type="PANTHER" id="PTHR33375">
    <property type="entry name" value="CHROMOSOME-PARTITIONING PROTEIN PARB-RELATED"/>
    <property type="match status" value="1"/>
</dbReference>
<dbReference type="PANTHER" id="PTHR33375:SF1">
    <property type="entry name" value="CHROMOSOME-PARTITIONING PROTEIN PARB-RELATED"/>
    <property type="match status" value="1"/>
</dbReference>
<reference evidence="3 4" key="1">
    <citation type="submission" date="2017-05" db="EMBL/GenBank/DDBJ databases">
        <authorList>
            <person name="Song R."/>
            <person name="Chenine A.L."/>
            <person name="Ruprecht R.M."/>
        </authorList>
    </citation>
    <scope>NUCLEOTIDE SEQUENCE [LARGE SCALE GENOMIC DNA]</scope>
    <source>
        <strain evidence="3 4">S567_C10_BS</strain>
    </source>
</reference>
<comment type="caution">
    <text evidence="3">The sequence shown here is derived from an EMBL/GenBank/DDBJ whole genome shotgun (WGS) entry which is preliminary data.</text>
</comment>
<evidence type="ECO:0000256" key="1">
    <source>
        <dbReference type="SAM" id="MobiDB-lite"/>
    </source>
</evidence>
<evidence type="ECO:0000259" key="2">
    <source>
        <dbReference type="SMART" id="SM00470"/>
    </source>
</evidence>
<protein>
    <recommendedName>
        <fullName evidence="2">ParB-like N-terminal domain-containing protein</fullName>
    </recommendedName>
</protein>